<proteinExistence type="predicted"/>
<sequence length="191" mass="21441">MSEAVVALVGAIVGSGIVVVREWLASSADSRKHAKYLAVRVVITLDRFVDQCAVVSLDDGYLEGNRDEATATTEAPSPISFPDDVDWRSIDHQLAYDLLSLDNKLHDAQQAINAAADYASPPDYDAYYETRRYRYALLGLEAARLARILRDTHDLPRRTFGEWNPESKLEETRKEIEAEREKDKALSSELL</sequence>
<keyword evidence="2" id="KW-0812">Transmembrane</keyword>
<gene>
    <name evidence="3" type="ORF">GCM10007291_42570</name>
</gene>
<reference evidence="4" key="1">
    <citation type="journal article" date="2019" name="Int. J. Syst. Evol. Microbiol.">
        <title>The Global Catalogue of Microorganisms (GCM) 10K type strain sequencing project: providing services to taxonomists for standard genome sequencing and annotation.</title>
        <authorList>
            <consortium name="The Broad Institute Genomics Platform"/>
            <consortium name="The Broad Institute Genome Sequencing Center for Infectious Disease"/>
            <person name="Wu L."/>
            <person name="Ma J."/>
        </authorList>
    </citation>
    <scope>NUCLEOTIDE SEQUENCE [LARGE SCALE GENOMIC DNA]</scope>
    <source>
        <strain evidence="4">KCTC 23298</strain>
    </source>
</reference>
<organism evidence="3 4">
    <name type="scientific">Gemmobacter nanjingensis</name>
    <dbReference type="NCBI Taxonomy" id="488454"/>
    <lineage>
        <taxon>Bacteria</taxon>
        <taxon>Pseudomonadati</taxon>
        <taxon>Pseudomonadota</taxon>
        <taxon>Alphaproteobacteria</taxon>
        <taxon>Rhodobacterales</taxon>
        <taxon>Paracoccaceae</taxon>
        <taxon>Gemmobacter</taxon>
    </lineage>
</organism>
<evidence type="ECO:0000256" key="2">
    <source>
        <dbReference type="SAM" id="Phobius"/>
    </source>
</evidence>
<keyword evidence="2" id="KW-0472">Membrane</keyword>
<feature type="region of interest" description="Disordered" evidence="1">
    <location>
        <begin position="166"/>
        <end position="191"/>
    </location>
</feature>
<dbReference type="EMBL" id="BMYI01000020">
    <property type="protein sequence ID" value="GHC36597.1"/>
    <property type="molecule type" value="Genomic_DNA"/>
</dbReference>
<comment type="caution">
    <text evidence="3">The sequence shown here is derived from an EMBL/GenBank/DDBJ whole genome shotgun (WGS) entry which is preliminary data.</text>
</comment>
<keyword evidence="2" id="KW-1133">Transmembrane helix</keyword>
<protein>
    <recommendedName>
        <fullName evidence="5">Secreted protein</fullName>
    </recommendedName>
</protein>
<evidence type="ECO:0000313" key="4">
    <source>
        <dbReference type="Proteomes" id="UP000658305"/>
    </source>
</evidence>
<dbReference type="RefSeq" id="WP_189382197.1">
    <property type="nucleotide sequence ID" value="NZ_BMYI01000020.1"/>
</dbReference>
<evidence type="ECO:0000256" key="1">
    <source>
        <dbReference type="SAM" id="MobiDB-lite"/>
    </source>
</evidence>
<evidence type="ECO:0000313" key="3">
    <source>
        <dbReference type="EMBL" id="GHC36597.1"/>
    </source>
</evidence>
<keyword evidence="4" id="KW-1185">Reference proteome</keyword>
<name>A0ABQ3FSQ7_9RHOB</name>
<evidence type="ECO:0008006" key="5">
    <source>
        <dbReference type="Google" id="ProtNLM"/>
    </source>
</evidence>
<dbReference type="Proteomes" id="UP000658305">
    <property type="component" value="Unassembled WGS sequence"/>
</dbReference>
<accession>A0ABQ3FSQ7</accession>
<feature type="transmembrane region" description="Helical" evidence="2">
    <location>
        <begin position="6"/>
        <end position="24"/>
    </location>
</feature>